<keyword evidence="5" id="KW-0663">Pyridoxal phosphate</keyword>
<dbReference type="InterPro" id="IPR015424">
    <property type="entry name" value="PyrdxlP-dep_Trfase"/>
</dbReference>
<reference evidence="8 9" key="1">
    <citation type="submission" date="2017-03" db="EMBL/GenBank/DDBJ databases">
        <title>WGS assembly of Porphyra umbilicalis.</title>
        <authorList>
            <person name="Brawley S.H."/>
            <person name="Blouin N.A."/>
            <person name="Ficko-Blean E."/>
            <person name="Wheeler G.L."/>
            <person name="Lohr M."/>
            <person name="Goodson H.V."/>
            <person name="Jenkins J.W."/>
            <person name="Blaby-Haas C.E."/>
            <person name="Helliwell K.E."/>
            <person name="Chan C."/>
            <person name="Marriage T."/>
            <person name="Bhattacharya D."/>
            <person name="Klein A.S."/>
            <person name="Badis Y."/>
            <person name="Brodie J."/>
            <person name="Cao Y."/>
            <person name="Collen J."/>
            <person name="Dittami S.M."/>
            <person name="Gachon C.M."/>
            <person name="Green B.R."/>
            <person name="Karpowicz S."/>
            <person name="Kim J.W."/>
            <person name="Kudahl U."/>
            <person name="Lin S."/>
            <person name="Michel G."/>
            <person name="Mittag M."/>
            <person name="Olson B.J."/>
            <person name="Pangilinan J."/>
            <person name="Peng Y."/>
            <person name="Qiu H."/>
            <person name="Shu S."/>
            <person name="Singer J.T."/>
            <person name="Smith A.G."/>
            <person name="Sprecher B.N."/>
            <person name="Wagner V."/>
            <person name="Wang W."/>
            <person name="Wang Z.-Y."/>
            <person name="Yan J."/>
            <person name="Yarish C."/>
            <person name="Zoeuner-Riek S."/>
            <person name="Zhuang Y."/>
            <person name="Zou Y."/>
            <person name="Lindquist E.A."/>
            <person name="Grimwood J."/>
            <person name="Barry K."/>
            <person name="Rokhsar D.S."/>
            <person name="Schmutz J."/>
            <person name="Stiller J.W."/>
            <person name="Grossman A.R."/>
            <person name="Prochnik S.E."/>
        </authorList>
    </citation>
    <scope>NUCLEOTIDE SEQUENCE [LARGE SCALE GENOMIC DNA]</scope>
    <source>
        <strain evidence="8">4086291</strain>
    </source>
</reference>
<protein>
    <recommendedName>
        <fullName evidence="7">Aminotransferase class I/classII large domain-containing protein</fullName>
    </recommendedName>
</protein>
<dbReference type="OrthoDB" id="7042322at2759"/>
<organism evidence="8 9">
    <name type="scientific">Porphyra umbilicalis</name>
    <name type="common">Purple laver</name>
    <name type="synonym">Red alga</name>
    <dbReference type="NCBI Taxonomy" id="2786"/>
    <lineage>
        <taxon>Eukaryota</taxon>
        <taxon>Rhodophyta</taxon>
        <taxon>Bangiophyceae</taxon>
        <taxon>Bangiales</taxon>
        <taxon>Bangiaceae</taxon>
        <taxon>Porphyra</taxon>
    </lineage>
</organism>
<keyword evidence="3" id="KW-0032">Aminotransferase</keyword>
<evidence type="ECO:0000256" key="2">
    <source>
        <dbReference type="ARBA" id="ARBA00007441"/>
    </source>
</evidence>
<gene>
    <name evidence="8" type="ORF">BU14_2925s0001</name>
</gene>
<dbReference type="Gene3D" id="3.40.640.10">
    <property type="entry name" value="Type I PLP-dependent aspartate aminotransferase-like (Major domain)"/>
    <property type="match status" value="1"/>
</dbReference>
<dbReference type="Proteomes" id="UP000218209">
    <property type="component" value="Unassembled WGS sequence"/>
</dbReference>
<feature type="domain" description="Aminotransferase class I/classII large" evidence="7">
    <location>
        <begin position="42"/>
        <end position="401"/>
    </location>
</feature>
<dbReference type="SUPFAM" id="SSF53383">
    <property type="entry name" value="PLP-dependent transferases"/>
    <property type="match status" value="1"/>
</dbReference>
<dbReference type="InterPro" id="IPR004839">
    <property type="entry name" value="Aminotransferase_I/II_large"/>
</dbReference>
<evidence type="ECO:0000256" key="1">
    <source>
        <dbReference type="ARBA" id="ARBA00001933"/>
    </source>
</evidence>
<evidence type="ECO:0000256" key="3">
    <source>
        <dbReference type="ARBA" id="ARBA00022576"/>
    </source>
</evidence>
<dbReference type="InterPro" id="IPR005958">
    <property type="entry name" value="TyrNic_aminoTrfase"/>
</dbReference>
<dbReference type="InterPro" id="IPR015422">
    <property type="entry name" value="PyrdxlP-dep_Trfase_small"/>
</dbReference>
<keyword evidence="9" id="KW-1185">Reference proteome</keyword>
<name>A0A1X6NIC3_PORUM</name>
<dbReference type="AlphaFoldDB" id="A0A1X6NIC3"/>
<dbReference type="Gene3D" id="3.90.1150.10">
    <property type="entry name" value="Aspartate Aminotransferase, domain 1"/>
    <property type="match status" value="1"/>
</dbReference>
<dbReference type="PRINTS" id="PR00753">
    <property type="entry name" value="ACCSYNTHASE"/>
</dbReference>
<feature type="non-terminal residue" evidence="8">
    <location>
        <position position="1"/>
    </location>
</feature>
<evidence type="ECO:0000256" key="4">
    <source>
        <dbReference type="ARBA" id="ARBA00022679"/>
    </source>
</evidence>
<dbReference type="GO" id="GO:0006572">
    <property type="term" value="P:L-tyrosine catabolic process"/>
    <property type="evidence" value="ECO:0007669"/>
    <property type="project" value="TreeGrafter"/>
</dbReference>
<evidence type="ECO:0000313" key="9">
    <source>
        <dbReference type="Proteomes" id="UP000218209"/>
    </source>
</evidence>
<dbReference type="PANTHER" id="PTHR45744">
    <property type="entry name" value="TYROSINE AMINOTRANSFERASE"/>
    <property type="match status" value="1"/>
</dbReference>
<dbReference type="EMBL" id="KV920654">
    <property type="protein sequence ID" value="OSX68368.1"/>
    <property type="molecule type" value="Genomic_DNA"/>
</dbReference>
<accession>A0A1X6NIC3</accession>
<evidence type="ECO:0000313" key="8">
    <source>
        <dbReference type="EMBL" id="OSX68368.1"/>
    </source>
</evidence>
<sequence>PPPSPVPGRWRIAASDRSRSTVNPIRNLVQGISGAPNPELTLLDLSVGDPTAYGNLRVPDEVLDAAVDVLRGRSHNGYAPSFGVAAAREAVAARYSRPTAPLTPDDVVMTAGTSGAIELAIGAVANAGQSVLMARPGFPLFRTLAEGMGVRVGYYDLLPDAGWEVDLESLAAAIDDTTAAVIVNNPSNPCGSVYSAAHLAAIAAVVSAARLPLIADEVYAGMVFSGVRWTPLAAVAGDVPVLTVGGLSKQAVVPGWRCGWLTLHDAGGALTAAGVRAGVRALTTRMLGPHVPTQALVPLLLSDAPAITGAFADLLRTLEEHAAYAVSALEGVPGLTVVPAAGSMYVMVRVDAEALGVGDDMGFVRALRSEESVFVLPGECFMAPGYVRLVFCAPRGVLSEAFARIRAFCVRRTGGV</sequence>
<dbReference type="NCBIfam" id="TIGR01265">
    <property type="entry name" value="tyr_nico_aTase"/>
    <property type="match status" value="1"/>
</dbReference>
<dbReference type="PIRSF" id="PIRSF000517">
    <property type="entry name" value="Tyr_transaminase"/>
    <property type="match status" value="1"/>
</dbReference>
<feature type="modified residue" description="N6-(pyridoxal phosphate)lysine" evidence="6">
    <location>
        <position position="249"/>
    </location>
</feature>
<comment type="similarity">
    <text evidence="2">Belongs to the class-I pyridoxal-phosphate-dependent aminotransferase family.</text>
</comment>
<dbReference type="CDD" id="cd00609">
    <property type="entry name" value="AAT_like"/>
    <property type="match status" value="1"/>
</dbReference>
<dbReference type="Pfam" id="PF00155">
    <property type="entry name" value="Aminotran_1_2"/>
    <property type="match status" value="1"/>
</dbReference>
<dbReference type="InterPro" id="IPR015421">
    <property type="entry name" value="PyrdxlP-dep_Trfase_major"/>
</dbReference>
<evidence type="ECO:0000256" key="6">
    <source>
        <dbReference type="PIRSR" id="PIRSR000517-1"/>
    </source>
</evidence>
<proteinExistence type="inferred from homology"/>
<dbReference type="PANTHER" id="PTHR45744:SF2">
    <property type="entry name" value="TYROSINE AMINOTRANSFERASE"/>
    <property type="match status" value="1"/>
</dbReference>
<dbReference type="GO" id="GO:0004838">
    <property type="term" value="F:L-tyrosine-2-oxoglutarate transaminase activity"/>
    <property type="evidence" value="ECO:0007669"/>
    <property type="project" value="TreeGrafter"/>
</dbReference>
<evidence type="ECO:0000259" key="7">
    <source>
        <dbReference type="Pfam" id="PF00155"/>
    </source>
</evidence>
<evidence type="ECO:0000256" key="5">
    <source>
        <dbReference type="ARBA" id="ARBA00022898"/>
    </source>
</evidence>
<dbReference type="GO" id="GO:0030170">
    <property type="term" value="F:pyridoxal phosphate binding"/>
    <property type="evidence" value="ECO:0007669"/>
    <property type="project" value="InterPro"/>
</dbReference>
<comment type="cofactor">
    <cofactor evidence="1 6">
        <name>pyridoxal 5'-phosphate</name>
        <dbReference type="ChEBI" id="CHEBI:597326"/>
    </cofactor>
</comment>
<keyword evidence="4" id="KW-0808">Transferase</keyword>